<evidence type="ECO:0000313" key="2">
    <source>
        <dbReference type="EMBL" id="CAL8076888.1"/>
    </source>
</evidence>
<evidence type="ECO:0000313" key="3">
    <source>
        <dbReference type="Proteomes" id="UP001642540"/>
    </source>
</evidence>
<reference evidence="2 3" key="1">
    <citation type="submission" date="2024-08" db="EMBL/GenBank/DDBJ databases">
        <authorList>
            <person name="Cucini C."/>
            <person name="Frati F."/>
        </authorList>
    </citation>
    <scope>NUCLEOTIDE SEQUENCE [LARGE SCALE GENOMIC DNA]</scope>
</reference>
<gene>
    <name evidence="2" type="ORF">ODALV1_LOCUS3625</name>
</gene>
<sequence>MAEIEEVSDDDWLKVTPEIVAEALHVAAGGDTRKLCSQSLHDGGIWAKVAAVFKNKRSSKRDQMFLYTIWSYKRKNVEIDYKALAGKGCRATRPKPPEVTDNQRCYYEKYKQRWPGEKRILCPWFIFQIIWRIISCSHYSFIGKDESKEVDAEPKSEPLYAERKTPNFEDCSSSDDELPEDSDSDQEFQRRTRILNEPAYEALDQRNLYEPILSQEESLEPGFENKFDNRGEATDQSIPDCAGTYAWYFEEVSDDDLPDTPKVVINPSPSAKNDIQVVPELPKCQTPVVPKDDQPTKRKLIFLKKRGDDVSQLSSSSTEDDGFLPNIKKLPCKKAKATDLQGKKLDTSKVPSNFDMTITYEDWKKIVGIKPNTSGRSKKDFYLQPGYYNEIRRHFMAVNKFYLPTFTHNRLNDPESLSGNFLWDLTAKMKNVKLSGC</sequence>
<dbReference type="EMBL" id="CAXLJM020000012">
    <property type="protein sequence ID" value="CAL8076888.1"/>
    <property type="molecule type" value="Genomic_DNA"/>
</dbReference>
<feature type="region of interest" description="Disordered" evidence="1">
    <location>
        <begin position="150"/>
        <end position="188"/>
    </location>
</feature>
<evidence type="ECO:0000256" key="1">
    <source>
        <dbReference type="SAM" id="MobiDB-lite"/>
    </source>
</evidence>
<feature type="compositionally biased region" description="Basic and acidic residues" evidence="1">
    <location>
        <begin position="150"/>
        <end position="167"/>
    </location>
</feature>
<organism evidence="2 3">
    <name type="scientific">Orchesella dallaii</name>
    <dbReference type="NCBI Taxonomy" id="48710"/>
    <lineage>
        <taxon>Eukaryota</taxon>
        <taxon>Metazoa</taxon>
        <taxon>Ecdysozoa</taxon>
        <taxon>Arthropoda</taxon>
        <taxon>Hexapoda</taxon>
        <taxon>Collembola</taxon>
        <taxon>Entomobryomorpha</taxon>
        <taxon>Entomobryoidea</taxon>
        <taxon>Orchesellidae</taxon>
        <taxon>Orchesellinae</taxon>
        <taxon>Orchesella</taxon>
    </lineage>
</organism>
<keyword evidence="3" id="KW-1185">Reference proteome</keyword>
<protein>
    <submittedName>
        <fullName evidence="2">Uncharacterized protein</fullName>
    </submittedName>
</protein>
<proteinExistence type="predicted"/>
<comment type="caution">
    <text evidence="2">The sequence shown here is derived from an EMBL/GenBank/DDBJ whole genome shotgun (WGS) entry which is preliminary data.</text>
</comment>
<accession>A0ABP1PWY2</accession>
<dbReference type="Proteomes" id="UP001642540">
    <property type="component" value="Unassembled WGS sequence"/>
</dbReference>
<feature type="compositionally biased region" description="Acidic residues" evidence="1">
    <location>
        <begin position="172"/>
        <end position="186"/>
    </location>
</feature>
<name>A0ABP1PWY2_9HEXA</name>